<accession>A0ABT5ZKT8</accession>
<keyword evidence="2" id="KW-1185">Reference proteome</keyword>
<gene>
    <name evidence="1" type="ORF">P3G67_13275</name>
</gene>
<organism evidence="1 2">
    <name type="scientific">Streptomyces silvisoli</name>
    <dbReference type="NCBI Taxonomy" id="3034235"/>
    <lineage>
        <taxon>Bacteria</taxon>
        <taxon>Bacillati</taxon>
        <taxon>Actinomycetota</taxon>
        <taxon>Actinomycetes</taxon>
        <taxon>Kitasatosporales</taxon>
        <taxon>Streptomycetaceae</taxon>
        <taxon>Streptomyces</taxon>
    </lineage>
</organism>
<comment type="caution">
    <text evidence="1">The sequence shown here is derived from an EMBL/GenBank/DDBJ whole genome shotgun (WGS) entry which is preliminary data.</text>
</comment>
<name>A0ABT5ZKT8_9ACTN</name>
<protein>
    <submittedName>
        <fullName evidence="1">Uncharacterized protein</fullName>
    </submittedName>
</protein>
<dbReference type="RefSeq" id="WP_276093652.1">
    <property type="nucleotide sequence ID" value="NZ_JARJBC010000007.1"/>
</dbReference>
<sequence length="67" mass="7344">MQNAPLVVHPLQDAGRLMTILNEPVGVARSLRDVEDVLQRAGLNPDEIAMDDPDLIEWRGGGPDVWA</sequence>
<evidence type="ECO:0000313" key="2">
    <source>
        <dbReference type="Proteomes" id="UP001216579"/>
    </source>
</evidence>
<proteinExistence type="predicted"/>
<dbReference type="Proteomes" id="UP001216579">
    <property type="component" value="Unassembled WGS sequence"/>
</dbReference>
<dbReference type="EMBL" id="JARJBC010000007">
    <property type="protein sequence ID" value="MDF3290200.1"/>
    <property type="molecule type" value="Genomic_DNA"/>
</dbReference>
<evidence type="ECO:0000313" key="1">
    <source>
        <dbReference type="EMBL" id="MDF3290200.1"/>
    </source>
</evidence>
<reference evidence="1 2" key="1">
    <citation type="submission" date="2023-03" db="EMBL/GenBank/DDBJ databases">
        <title>Draft genome sequence of Streptomyces sp. RB6PN23 isolated from peat swamp forest in Thailand.</title>
        <authorList>
            <person name="Klaysubun C."/>
            <person name="Duangmal K."/>
        </authorList>
    </citation>
    <scope>NUCLEOTIDE SEQUENCE [LARGE SCALE GENOMIC DNA]</scope>
    <source>
        <strain evidence="1 2">RB6PN23</strain>
    </source>
</reference>